<dbReference type="PANTHER" id="PTHR30026:SF13">
    <property type="entry name" value="MEMBRANE EFFLUX PROTEIN, PUTATIVE-RELATED"/>
    <property type="match status" value="1"/>
</dbReference>
<evidence type="ECO:0000256" key="4">
    <source>
        <dbReference type="ARBA" id="ARBA00023136"/>
    </source>
</evidence>
<evidence type="ECO:0000313" key="7">
    <source>
        <dbReference type="EMBL" id="PWK93109.1"/>
    </source>
</evidence>
<gene>
    <name evidence="7" type="ORF">B0H50_1328</name>
</gene>
<comment type="caution">
    <text evidence="7">The sequence shown here is derived from an EMBL/GenBank/DDBJ whole genome shotgun (WGS) entry which is preliminary data.</text>
</comment>
<feature type="coiled-coil region" evidence="6">
    <location>
        <begin position="152"/>
        <end position="179"/>
    </location>
</feature>
<keyword evidence="5" id="KW-0998">Cell outer membrane</keyword>
<keyword evidence="2" id="KW-1134">Transmembrane beta strand</keyword>
<dbReference type="SUPFAM" id="SSF56954">
    <property type="entry name" value="Outer membrane efflux proteins (OEP)"/>
    <property type="match status" value="1"/>
</dbReference>
<evidence type="ECO:0000256" key="3">
    <source>
        <dbReference type="ARBA" id="ARBA00022692"/>
    </source>
</evidence>
<protein>
    <submittedName>
        <fullName evidence="7">Outer membrane protein TolC</fullName>
    </submittedName>
</protein>
<proteinExistence type="predicted"/>
<evidence type="ECO:0000313" key="8">
    <source>
        <dbReference type="Proteomes" id="UP000245523"/>
    </source>
</evidence>
<dbReference type="Proteomes" id="UP000245523">
    <property type="component" value="Unassembled WGS sequence"/>
</dbReference>
<comment type="subcellular location">
    <subcellularLocation>
        <location evidence="1">Cell outer membrane</location>
    </subcellularLocation>
</comment>
<keyword evidence="3" id="KW-0812">Transmembrane</keyword>
<keyword evidence="6" id="KW-0175">Coiled coil</keyword>
<keyword evidence="8" id="KW-1185">Reference proteome</keyword>
<sequence length="454" mass="51254">MILRIVPFLLIAIAFAAEVRYDCEGFVERGLSMDPLLAESRFTTEAKKNKIQEIKAAAILSKFEVTMMVGSAPGLKEDVDDWGDTVDTWDFTKMGPFFGTEVRAIQPLNYGQYKVGKKAAEADLRQQEMDVVSKEHDKSVELQSYYYNYLLALEMNRLVQDAQKQMDRAEEKLEEALDDDDANVSQTDLLKLKAGRHTLDEAVIDAESGMERVKLAIRFSLGLDSSETFASIDTVLAERSEYFPSLEEAKAIAAQHHPDLKRLNAGLNARQYQLELAEAKLGPHFFIMGEFSYVKSWAGNRTAVQKNAFAQDAVNKITGMIGFGVRYDLNFWNSWSSYVSARTELRGLKLKENYASEGILMKLEEQYVQTTGAKRKLESLRTSLRASESILKSAAMKYDLDPSNTSELVSAYTDNLQLQKAYYFAVCKYNIAFAELISRMGLSLSEYHQLYPGK</sequence>
<keyword evidence="4" id="KW-0472">Membrane</keyword>
<accession>A0ABX5LNT4</accession>
<dbReference type="RefSeq" id="WP_109587759.1">
    <property type="nucleotide sequence ID" value="NZ_QGHD01000032.1"/>
</dbReference>
<dbReference type="Gene3D" id="1.20.1600.10">
    <property type="entry name" value="Outer membrane efflux proteins (OEP)"/>
    <property type="match status" value="1"/>
</dbReference>
<name>A0ABX5LNT4_9BACT</name>
<reference evidence="7 8" key="1">
    <citation type="submission" date="2018-05" db="EMBL/GenBank/DDBJ databases">
        <title>Animal gut microbial communities from fecal samples from Wisconsin, USA.</title>
        <authorList>
            <person name="Neumann A."/>
        </authorList>
    </citation>
    <scope>NUCLEOTIDE SEQUENCE [LARGE SCALE GENOMIC DNA]</scope>
    <source>
        <strain evidence="7 8">UWS4</strain>
    </source>
</reference>
<dbReference type="PANTHER" id="PTHR30026">
    <property type="entry name" value="OUTER MEMBRANE PROTEIN TOLC"/>
    <property type="match status" value="1"/>
</dbReference>
<organism evidence="7 8">
    <name type="scientific">Hallerella porci</name>
    <dbReference type="NCBI Taxonomy" id="1945871"/>
    <lineage>
        <taxon>Bacteria</taxon>
        <taxon>Pseudomonadati</taxon>
        <taxon>Fibrobacterota</taxon>
        <taxon>Fibrobacteria</taxon>
        <taxon>Fibrobacterales</taxon>
        <taxon>Fibrobacteraceae</taxon>
        <taxon>Hallerella</taxon>
    </lineage>
</organism>
<dbReference type="InterPro" id="IPR051906">
    <property type="entry name" value="TolC-like"/>
</dbReference>
<dbReference type="EMBL" id="QGHD01000032">
    <property type="protein sequence ID" value="PWK93109.1"/>
    <property type="molecule type" value="Genomic_DNA"/>
</dbReference>
<evidence type="ECO:0000256" key="6">
    <source>
        <dbReference type="SAM" id="Coils"/>
    </source>
</evidence>
<evidence type="ECO:0000256" key="5">
    <source>
        <dbReference type="ARBA" id="ARBA00023237"/>
    </source>
</evidence>
<evidence type="ECO:0000256" key="2">
    <source>
        <dbReference type="ARBA" id="ARBA00022452"/>
    </source>
</evidence>
<evidence type="ECO:0000256" key="1">
    <source>
        <dbReference type="ARBA" id="ARBA00004442"/>
    </source>
</evidence>